<keyword evidence="1" id="KW-0732">Signal</keyword>
<evidence type="ECO:0000313" key="2">
    <source>
        <dbReference type="EMBL" id="MCP3425578.1"/>
    </source>
</evidence>
<keyword evidence="3" id="KW-1185">Reference proteome</keyword>
<sequence length="88" mass="9536">MRNRLAQIGTTALLSAGLVLGTAVAAAPPAEATYYGKRITSSDPISCDRKMRDFAAAVRGQGYRVTYYYGCWWSSSSQVFAGNIGYEK</sequence>
<reference evidence="2" key="1">
    <citation type="submission" date="2022-06" db="EMBL/GenBank/DDBJ databases">
        <title>Rothia sp. isolated from sandalwood seedling.</title>
        <authorList>
            <person name="Tuikhar N."/>
            <person name="Kirdat K."/>
            <person name="Thorat V."/>
            <person name="Swetha P."/>
            <person name="Padma S."/>
            <person name="Sundararaj R."/>
            <person name="Yadav A."/>
        </authorList>
    </citation>
    <scope>NUCLEOTIDE SEQUENCE</scope>
    <source>
        <strain evidence="2">AR01</strain>
    </source>
</reference>
<accession>A0A9X2HJT1</accession>
<dbReference type="EMBL" id="JANAFB010000011">
    <property type="protein sequence ID" value="MCP3425578.1"/>
    <property type="molecule type" value="Genomic_DNA"/>
</dbReference>
<dbReference type="Proteomes" id="UP001139502">
    <property type="component" value="Unassembled WGS sequence"/>
</dbReference>
<organism evidence="2 3">
    <name type="scientific">Rothia santali</name>
    <dbReference type="NCBI Taxonomy" id="2949643"/>
    <lineage>
        <taxon>Bacteria</taxon>
        <taxon>Bacillati</taxon>
        <taxon>Actinomycetota</taxon>
        <taxon>Actinomycetes</taxon>
        <taxon>Micrococcales</taxon>
        <taxon>Micrococcaceae</taxon>
        <taxon>Rothia</taxon>
    </lineage>
</organism>
<dbReference type="RefSeq" id="WP_254165854.1">
    <property type="nucleotide sequence ID" value="NZ_JANAFB010000011.1"/>
</dbReference>
<feature type="signal peptide" evidence="1">
    <location>
        <begin position="1"/>
        <end position="25"/>
    </location>
</feature>
<proteinExistence type="predicted"/>
<dbReference type="AlphaFoldDB" id="A0A9X2HJT1"/>
<gene>
    <name evidence="2" type="ORF">NBM05_06005</name>
</gene>
<protein>
    <submittedName>
        <fullName evidence="2">Uncharacterized protein</fullName>
    </submittedName>
</protein>
<name>A0A9X2HJT1_9MICC</name>
<evidence type="ECO:0000256" key="1">
    <source>
        <dbReference type="SAM" id="SignalP"/>
    </source>
</evidence>
<evidence type="ECO:0000313" key="3">
    <source>
        <dbReference type="Proteomes" id="UP001139502"/>
    </source>
</evidence>
<comment type="caution">
    <text evidence="2">The sequence shown here is derived from an EMBL/GenBank/DDBJ whole genome shotgun (WGS) entry which is preliminary data.</text>
</comment>
<feature type="chain" id="PRO_5040990753" evidence="1">
    <location>
        <begin position="26"/>
        <end position="88"/>
    </location>
</feature>